<evidence type="ECO:0000313" key="2">
    <source>
        <dbReference type="EMBL" id="KAK7367997.1"/>
    </source>
</evidence>
<accession>A0AAN9RDF4</accession>
<dbReference type="EMBL" id="JAYMYR010000004">
    <property type="protein sequence ID" value="KAK7367997.1"/>
    <property type="molecule type" value="Genomic_DNA"/>
</dbReference>
<organism evidence="2 3">
    <name type="scientific">Phaseolus coccineus</name>
    <name type="common">Scarlet runner bean</name>
    <name type="synonym">Phaseolus multiflorus</name>
    <dbReference type="NCBI Taxonomy" id="3886"/>
    <lineage>
        <taxon>Eukaryota</taxon>
        <taxon>Viridiplantae</taxon>
        <taxon>Streptophyta</taxon>
        <taxon>Embryophyta</taxon>
        <taxon>Tracheophyta</taxon>
        <taxon>Spermatophyta</taxon>
        <taxon>Magnoliopsida</taxon>
        <taxon>eudicotyledons</taxon>
        <taxon>Gunneridae</taxon>
        <taxon>Pentapetalae</taxon>
        <taxon>rosids</taxon>
        <taxon>fabids</taxon>
        <taxon>Fabales</taxon>
        <taxon>Fabaceae</taxon>
        <taxon>Papilionoideae</taxon>
        <taxon>50 kb inversion clade</taxon>
        <taxon>NPAAA clade</taxon>
        <taxon>indigoferoid/millettioid clade</taxon>
        <taxon>Phaseoleae</taxon>
        <taxon>Phaseolus</taxon>
    </lineage>
</organism>
<gene>
    <name evidence="2" type="ORF">VNO80_10019</name>
</gene>
<keyword evidence="1" id="KW-0472">Membrane</keyword>
<feature type="transmembrane region" description="Helical" evidence="1">
    <location>
        <begin position="61"/>
        <end position="83"/>
    </location>
</feature>
<protein>
    <submittedName>
        <fullName evidence="2">Uncharacterized protein</fullName>
    </submittedName>
</protein>
<name>A0AAN9RDF4_PHACN</name>
<keyword evidence="1" id="KW-0812">Transmembrane</keyword>
<dbReference type="AlphaFoldDB" id="A0AAN9RDF4"/>
<reference evidence="2 3" key="1">
    <citation type="submission" date="2024-01" db="EMBL/GenBank/DDBJ databases">
        <title>The genomes of 5 underutilized Papilionoideae crops provide insights into root nodulation and disease resistanc.</title>
        <authorList>
            <person name="Jiang F."/>
        </authorList>
    </citation>
    <scope>NUCLEOTIDE SEQUENCE [LARGE SCALE GENOMIC DNA]</scope>
    <source>
        <strain evidence="2">JINMINGXINNONG_FW02</strain>
        <tissue evidence="2">Leaves</tissue>
    </source>
</reference>
<comment type="caution">
    <text evidence="2">The sequence shown here is derived from an EMBL/GenBank/DDBJ whole genome shotgun (WGS) entry which is preliminary data.</text>
</comment>
<keyword evidence="1" id="KW-1133">Transmembrane helix</keyword>
<evidence type="ECO:0000256" key="1">
    <source>
        <dbReference type="SAM" id="Phobius"/>
    </source>
</evidence>
<sequence>MESGEVALVSWSAVSARVKMLDGARFALGSLSGYEGVGATLKRNKNPNCASFDIISPQFDLTLWLVASTLAFWATPFCGFIFCQLESRVAE</sequence>
<dbReference type="Proteomes" id="UP001374584">
    <property type="component" value="Unassembled WGS sequence"/>
</dbReference>
<evidence type="ECO:0000313" key="3">
    <source>
        <dbReference type="Proteomes" id="UP001374584"/>
    </source>
</evidence>
<keyword evidence="3" id="KW-1185">Reference proteome</keyword>
<proteinExistence type="predicted"/>